<organism evidence="1 2">
    <name type="scientific">Pseudomonas luteola</name>
    <dbReference type="NCBI Taxonomy" id="47886"/>
    <lineage>
        <taxon>Bacteria</taxon>
        <taxon>Pseudomonadati</taxon>
        <taxon>Pseudomonadota</taxon>
        <taxon>Gammaproteobacteria</taxon>
        <taxon>Pseudomonadales</taxon>
        <taxon>Pseudomonadaceae</taxon>
        <taxon>Pseudomonas</taxon>
    </lineage>
</organism>
<comment type="caution">
    <text evidence="1">The sequence shown here is derived from an EMBL/GenBank/DDBJ whole genome shotgun (WGS) entry which is preliminary data.</text>
</comment>
<reference evidence="1 2" key="1">
    <citation type="submission" date="2020-10" db="EMBL/GenBank/DDBJ databases">
        <title>Genome sequences of Pseudomonas isolates.</title>
        <authorList>
            <person name="Wessels L."/>
            <person name="Reich F."/>
            <person name="Hammerl J."/>
        </authorList>
    </citation>
    <scope>NUCLEOTIDE SEQUENCE [LARGE SCALE GENOMIC DNA]</scope>
    <source>
        <strain evidence="1 2">20-MO00624-0</strain>
    </source>
</reference>
<accession>A0ABS0FRV1</accession>
<dbReference type="RefSeq" id="WP_196122164.1">
    <property type="nucleotide sequence ID" value="NZ_JADMCD010000014.1"/>
</dbReference>
<protein>
    <submittedName>
        <fullName evidence="1">Uncharacterized protein</fullName>
    </submittedName>
</protein>
<gene>
    <name evidence="1" type="ORF">IRZ65_20775</name>
</gene>
<evidence type="ECO:0000313" key="1">
    <source>
        <dbReference type="EMBL" id="MBF8643108.1"/>
    </source>
</evidence>
<proteinExistence type="predicted"/>
<dbReference type="Proteomes" id="UP000626180">
    <property type="component" value="Unassembled WGS sequence"/>
</dbReference>
<evidence type="ECO:0000313" key="2">
    <source>
        <dbReference type="Proteomes" id="UP000626180"/>
    </source>
</evidence>
<sequence length="68" mass="7290">MSTSSGKHRLEPKADPLAILDAWGSGDLAAHMASRTDGPSLTHQQMKTLWALLNTPSVPGTIRSLLPR</sequence>
<name>A0ABS0FRV1_PSELU</name>
<keyword evidence="2" id="KW-1185">Reference proteome</keyword>
<dbReference type="EMBL" id="JADMCD010000014">
    <property type="protein sequence ID" value="MBF8643108.1"/>
    <property type="molecule type" value="Genomic_DNA"/>
</dbReference>